<organism evidence="1">
    <name type="scientific">Hexamita inflata</name>
    <dbReference type="NCBI Taxonomy" id="28002"/>
    <lineage>
        <taxon>Eukaryota</taxon>
        <taxon>Metamonada</taxon>
        <taxon>Diplomonadida</taxon>
        <taxon>Hexamitidae</taxon>
        <taxon>Hexamitinae</taxon>
        <taxon>Hexamita</taxon>
    </lineage>
</organism>
<comment type="caution">
    <text evidence="1">The sequence shown here is derived from an EMBL/GenBank/DDBJ whole genome shotgun (WGS) entry which is preliminary data.</text>
</comment>
<proteinExistence type="predicted"/>
<reference evidence="2 3" key="2">
    <citation type="submission" date="2024-07" db="EMBL/GenBank/DDBJ databases">
        <authorList>
            <person name="Akdeniz Z."/>
        </authorList>
    </citation>
    <scope>NUCLEOTIDE SEQUENCE [LARGE SCALE GENOMIC DNA]</scope>
</reference>
<dbReference type="Proteomes" id="UP001642409">
    <property type="component" value="Unassembled WGS sequence"/>
</dbReference>
<reference evidence="1" key="1">
    <citation type="submission" date="2023-06" db="EMBL/GenBank/DDBJ databases">
        <authorList>
            <person name="Kurt Z."/>
        </authorList>
    </citation>
    <scope>NUCLEOTIDE SEQUENCE</scope>
</reference>
<sequence length="104" mass="12198">MEQNQNVPNDEKDKNMTLKYKRQIQDGKLVIIEEVTHLRFLETFDISTLNLYISNGMSVKLRSNTINCQRLFYKLDTHFDMILNILIFMHLVGGAQNDIQHTTP</sequence>
<dbReference type="EMBL" id="CAXDID020000662">
    <property type="protein sequence ID" value="CAL6109102.1"/>
    <property type="molecule type" value="Genomic_DNA"/>
</dbReference>
<gene>
    <name evidence="1" type="ORF">HINF_LOCUS22838</name>
    <name evidence="2" type="ORF">HINF_LOCUS75284</name>
</gene>
<accession>A0AA86PD15</accession>
<dbReference type="EMBL" id="CATOUU010000597">
    <property type="protein sequence ID" value="CAI9935193.1"/>
    <property type="molecule type" value="Genomic_DNA"/>
</dbReference>
<dbReference type="AlphaFoldDB" id="A0AA86PD15"/>
<name>A0AA86PD15_9EUKA</name>
<evidence type="ECO:0000313" key="1">
    <source>
        <dbReference type="EMBL" id="CAI9935193.1"/>
    </source>
</evidence>
<keyword evidence="3" id="KW-1185">Reference proteome</keyword>
<evidence type="ECO:0000313" key="3">
    <source>
        <dbReference type="Proteomes" id="UP001642409"/>
    </source>
</evidence>
<protein>
    <submittedName>
        <fullName evidence="2">Hypothetical_protein</fullName>
    </submittedName>
</protein>
<evidence type="ECO:0000313" key="2">
    <source>
        <dbReference type="EMBL" id="CAL6109102.1"/>
    </source>
</evidence>